<proteinExistence type="predicted"/>
<name>A0A1X7GRQ8_9HYPH</name>
<dbReference type="STRING" id="464029.SAMN02982989_4300"/>
<dbReference type="AlphaFoldDB" id="A0A1X7GRQ8"/>
<accession>A0A1X7GRQ8</accession>
<evidence type="ECO:0000313" key="1">
    <source>
        <dbReference type="EMBL" id="SMF73717.1"/>
    </source>
</evidence>
<reference evidence="2" key="1">
    <citation type="submission" date="2017-04" db="EMBL/GenBank/DDBJ databases">
        <authorList>
            <person name="Varghese N."/>
            <person name="Submissions S."/>
        </authorList>
    </citation>
    <scope>NUCLEOTIDE SEQUENCE [LARGE SCALE GENOMIC DNA]</scope>
    <source>
        <strain evidence="2">B4P</strain>
    </source>
</reference>
<dbReference type="SUPFAM" id="SSF53448">
    <property type="entry name" value="Nucleotide-diphospho-sugar transferases"/>
    <property type="match status" value="1"/>
</dbReference>
<keyword evidence="2" id="KW-1185">Reference proteome</keyword>
<dbReference type="Proteomes" id="UP000192903">
    <property type="component" value="Unassembled WGS sequence"/>
</dbReference>
<dbReference type="Pfam" id="PF13704">
    <property type="entry name" value="Glyco_tranf_2_4"/>
    <property type="match status" value="1"/>
</dbReference>
<keyword evidence="1" id="KW-0808">Transferase</keyword>
<gene>
    <name evidence="1" type="ORF">SAMN02982989_4300</name>
</gene>
<sequence>MPKIIYPSPGMKGELWRRSPIERMLAWHGTKRSRKRIGVFTKERSLQLFSPQQFRPLAGPDIPLIFLSRNDQRLLPSFLSHYRKLGVTRFICVDDQSTDGTAEYLSSQADLDLWTSRLRYKDARRGKSWRQELFQIYGSNHWYLNVDSDEFLIYDRCFEMPLGALIGRIEALSIRRLAAPMIDMYPSGDIAAAEFTGENDLMPWQVADCYDQDGYSVIRNSRFLRIRGGARKRLFGSDVDLMKYPLIFWDDECSLGENIHQPLPYQRNFSPIFGVLLHFKFFSDYQERVQAAIDGGQHFGGAREYVKMMQRITADSEVAFAYPGSVRFKEPRQLVDQGFIVSPFDGTEV</sequence>
<evidence type="ECO:0000313" key="2">
    <source>
        <dbReference type="Proteomes" id="UP000192903"/>
    </source>
</evidence>
<dbReference type="InterPro" id="IPR029044">
    <property type="entry name" value="Nucleotide-diphossugar_trans"/>
</dbReference>
<dbReference type="EMBL" id="FXAF01000011">
    <property type="protein sequence ID" value="SMF73717.1"/>
    <property type="molecule type" value="Genomic_DNA"/>
</dbReference>
<dbReference type="GO" id="GO:0016740">
    <property type="term" value="F:transferase activity"/>
    <property type="evidence" value="ECO:0007669"/>
    <property type="project" value="UniProtKB-KW"/>
</dbReference>
<organism evidence="1 2">
    <name type="scientific">Xaviernesmea oryzae</name>
    <dbReference type="NCBI Taxonomy" id="464029"/>
    <lineage>
        <taxon>Bacteria</taxon>
        <taxon>Pseudomonadati</taxon>
        <taxon>Pseudomonadota</taxon>
        <taxon>Alphaproteobacteria</taxon>
        <taxon>Hyphomicrobiales</taxon>
        <taxon>Rhizobiaceae</taxon>
        <taxon>Rhizobium/Agrobacterium group</taxon>
        <taxon>Xaviernesmea</taxon>
    </lineage>
</organism>
<protein>
    <submittedName>
        <fullName evidence="1">Glycosyl transferase family 2</fullName>
    </submittedName>
</protein>